<dbReference type="InterPro" id="IPR058240">
    <property type="entry name" value="rSAM_sf"/>
</dbReference>
<dbReference type="PANTHER" id="PTHR13932:SF1">
    <property type="entry name" value="OXYGEN-INDEPENDENT COPROPORPHYRINOGEN-III OXIDASE-LIKE PROTEIN HEMZ"/>
    <property type="match status" value="1"/>
</dbReference>
<dbReference type="PANTHER" id="PTHR13932">
    <property type="entry name" value="COPROPORPHYRINIGEN III OXIDASE"/>
    <property type="match status" value="1"/>
</dbReference>
<protein>
    <submittedName>
        <fullName evidence="1">Oxygen-independent coproporphyrinogen-III oxidase-like protein HemZ</fullName>
        <ecNumber evidence="1">1.3.99.-</ecNumber>
    </submittedName>
</protein>
<gene>
    <name evidence="1" type="primary">hemZ_15</name>
    <name evidence="1" type="ORF">SDC9_199502</name>
</gene>
<dbReference type="SUPFAM" id="SSF102114">
    <property type="entry name" value="Radical SAM enzymes"/>
    <property type="match status" value="1"/>
</dbReference>
<organism evidence="1">
    <name type="scientific">bioreactor metagenome</name>
    <dbReference type="NCBI Taxonomy" id="1076179"/>
    <lineage>
        <taxon>unclassified sequences</taxon>
        <taxon>metagenomes</taxon>
        <taxon>ecological metagenomes</taxon>
    </lineage>
</organism>
<proteinExistence type="predicted"/>
<keyword evidence="1" id="KW-0560">Oxidoreductase</keyword>
<dbReference type="GO" id="GO:0006779">
    <property type="term" value="P:porphyrin-containing compound biosynthetic process"/>
    <property type="evidence" value="ECO:0007669"/>
    <property type="project" value="TreeGrafter"/>
</dbReference>
<accession>A0A645ILY5</accession>
<sequence>MAPENLTVHTLALKRASRLMEHIAQYDLPPAEEVERMTAIAATAAGEMGLLPYYMYRQKYMSGNLENVGYARPGMESLYNIDIMEEACSILAFGAGSISKRVWRAASRIERQPNPKNLETYIEKLDTIIERKTNLFD</sequence>
<dbReference type="EC" id="1.3.99.-" evidence="1"/>
<dbReference type="GO" id="GO:0005737">
    <property type="term" value="C:cytoplasm"/>
    <property type="evidence" value="ECO:0007669"/>
    <property type="project" value="TreeGrafter"/>
</dbReference>
<name>A0A645ILY5_9ZZZZ</name>
<reference evidence="1" key="1">
    <citation type="submission" date="2019-08" db="EMBL/GenBank/DDBJ databases">
        <authorList>
            <person name="Kucharzyk K."/>
            <person name="Murdoch R.W."/>
            <person name="Higgins S."/>
            <person name="Loffler F."/>
        </authorList>
    </citation>
    <scope>NUCLEOTIDE SEQUENCE</scope>
</reference>
<dbReference type="EMBL" id="VSSQ01117380">
    <property type="protein sequence ID" value="MPN51852.1"/>
    <property type="molecule type" value="Genomic_DNA"/>
</dbReference>
<dbReference type="GO" id="GO:0051539">
    <property type="term" value="F:4 iron, 4 sulfur cluster binding"/>
    <property type="evidence" value="ECO:0007669"/>
    <property type="project" value="TreeGrafter"/>
</dbReference>
<dbReference type="AlphaFoldDB" id="A0A645ILY5"/>
<comment type="caution">
    <text evidence="1">The sequence shown here is derived from an EMBL/GenBank/DDBJ whole genome shotgun (WGS) entry which is preliminary data.</text>
</comment>
<dbReference type="GO" id="GO:0016491">
    <property type="term" value="F:oxidoreductase activity"/>
    <property type="evidence" value="ECO:0007669"/>
    <property type="project" value="UniProtKB-KW"/>
</dbReference>
<dbReference type="InterPro" id="IPR034505">
    <property type="entry name" value="Coproporphyrinogen-III_oxidase"/>
</dbReference>
<evidence type="ECO:0000313" key="1">
    <source>
        <dbReference type="EMBL" id="MPN51852.1"/>
    </source>
</evidence>